<protein>
    <submittedName>
        <fullName evidence="6">EAL domain-containing protein</fullName>
    </submittedName>
</protein>
<evidence type="ECO:0000259" key="4">
    <source>
        <dbReference type="PROSITE" id="PS50883"/>
    </source>
</evidence>
<dbReference type="InterPro" id="IPR029787">
    <property type="entry name" value="Nucleotide_cyclase"/>
</dbReference>
<evidence type="ECO:0000313" key="6">
    <source>
        <dbReference type="EMBL" id="MDQ7251212.1"/>
    </source>
</evidence>
<dbReference type="NCBIfam" id="TIGR00229">
    <property type="entry name" value="sensory_box"/>
    <property type="match status" value="1"/>
</dbReference>
<dbReference type="RefSeq" id="WP_379961354.1">
    <property type="nucleotide sequence ID" value="NZ_JAUYVI010000009.1"/>
</dbReference>
<comment type="caution">
    <text evidence="6">The sequence shown here is derived from an EMBL/GenBank/DDBJ whole genome shotgun (WGS) entry which is preliminary data.</text>
</comment>
<dbReference type="InterPro" id="IPR043128">
    <property type="entry name" value="Rev_trsase/Diguanyl_cyclase"/>
</dbReference>
<dbReference type="InterPro" id="IPR052155">
    <property type="entry name" value="Biofilm_reg_signaling"/>
</dbReference>
<dbReference type="SMART" id="SM00091">
    <property type="entry name" value="PAS"/>
    <property type="match status" value="3"/>
</dbReference>
<dbReference type="Gene3D" id="3.30.450.20">
    <property type="entry name" value="PAS domain"/>
    <property type="match status" value="2"/>
</dbReference>
<dbReference type="Gene3D" id="3.20.20.450">
    <property type="entry name" value="EAL domain"/>
    <property type="match status" value="1"/>
</dbReference>
<evidence type="ECO:0000259" key="5">
    <source>
        <dbReference type="PROSITE" id="PS50887"/>
    </source>
</evidence>
<dbReference type="Pfam" id="PF08447">
    <property type="entry name" value="PAS_3"/>
    <property type="match status" value="1"/>
</dbReference>
<dbReference type="PROSITE" id="PS50113">
    <property type="entry name" value="PAC"/>
    <property type="match status" value="2"/>
</dbReference>
<feature type="domain" description="PAS" evidence="2">
    <location>
        <begin position="412"/>
        <end position="482"/>
    </location>
</feature>
<dbReference type="CDD" id="cd01948">
    <property type="entry name" value="EAL"/>
    <property type="match status" value="1"/>
</dbReference>
<dbReference type="SMART" id="SM00052">
    <property type="entry name" value="EAL"/>
    <property type="match status" value="1"/>
</dbReference>
<dbReference type="PANTHER" id="PTHR44757">
    <property type="entry name" value="DIGUANYLATE CYCLASE DGCP"/>
    <property type="match status" value="1"/>
</dbReference>
<keyword evidence="7" id="KW-1185">Reference proteome</keyword>
<dbReference type="PANTHER" id="PTHR44757:SF2">
    <property type="entry name" value="BIOFILM ARCHITECTURE MAINTENANCE PROTEIN MBAA"/>
    <property type="match status" value="1"/>
</dbReference>
<dbReference type="NCBIfam" id="TIGR00254">
    <property type="entry name" value="GGDEF"/>
    <property type="match status" value="1"/>
</dbReference>
<proteinExistence type="predicted"/>
<evidence type="ECO:0000256" key="1">
    <source>
        <dbReference type="SAM" id="Phobius"/>
    </source>
</evidence>
<feature type="domain" description="EAL" evidence="4">
    <location>
        <begin position="711"/>
        <end position="966"/>
    </location>
</feature>
<sequence length="983" mass="107548">MGSFAVLLSESPAMASDGRSGLLTAFTFTALATAALVAAVVLALMLKRARRRALQHAELLQLAGVPEGNPHPILRIAASGDVRYANPAANALLGKIGADPALWSRWQDALRALRGVGRTERRFEFDDRVYLLSGVTDAARCLDLFVLDVTDLFAKEHALSQSEARLALVTRTAQLGLFEIDVSKRTITYNDIYAWQLGLGPVVYTESLDLWAERVHPAEREATLRAMQEFIGGRIGRYRMEHRLDNGRGGWIWVSSIAEVTEIEPTGLPRQIIGSHLDVTELKVSQIALERNNRRNLAQLDLMSIGDSGSESAVFACAAQHAAAITDSACGVLHVFDDKGKAEATYRFGPSDHPQRANELRLESEVRENGQIVARLTVAGRATEYDADDRASLQIIGAEAWRLVLRIRQARKLEIQSRVLQSAVNGIVITDPEGRVEWANPAFERITGYKLDEMAGQDLRFLRSGELDESFYRRLWETISEGRSFTGEFINRRKDGTLVTIDQVITPVVGAGGQIEKYIAISEDITERKSVESRLVYLRQHDELTGLLNRASMIDVIDRAIAEQERGGPGFAVLYVGLDHFKVVNDQLGRQSADKVLQRVAVTLNDCLRPTDNVGRCGGDEFVVLQRMAKSVDDAANLARRLVAALNHAMEADPQEVRLGASIGISVFPADQGSADELVTKAELAMRRAKTEARGSLRYFTPSLQEAAQTRAKLASALPAAMREGQIFLLYQPLIDLQSEAVIGCEALARWKHPELGMVSPVQFIAVAEETGLIGELGLYILHRAIRDFAGAIPDAGSKNLTLSVNLSFGQFAESEFVDSIRGALDATGFPPERLELELTETMLALEPERASETTRALSALGCKLAIDDFGTGYSSLAQLRHFSVDYLKIDRSFVVDLEGGEGPQAVVRAAIAMAHSLGMAIIAEGVETLEQAEFLRSAGAEVVQGYLYGKPMPIEDFAAMAGEIAKPLAGYRPTHSASRRLH</sequence>
<dbReference type="PROSITE" id="PS50883">
    <property type="entry name" value="EAL"/>
    <property type="match status" value="1"/>
</dbReference>
<dbReference type="InterPro" id="IPR001610">
    <property type="entry name" value="PAC"/>
</dbReference>
<dbReference type="InterPro" id="IPR001633">
    <property type="entry name" value="EAL_dom"/>
</dbReference>
<dbReference type="InterPro" id="IPR000160">
    <property type="entry name" value="GGDEF_dom"/>
</dbReference>
<feature type="transmembrane region" description="Helical" evidence="1">
    <location>
        <begin position="25"/>
        <end position="46"/>
    </location>
</feature>
<name>A0ABU0YU08_9PROT</name>
<dbReference type="Pfam" id="PF00990">
    <property type="entry name" value="GGDEF"/>
    <property type="match status" value="1"/>
</dbReference>
<dbReference type="InterPro" id="IPR013655">
    <property type="entry name" value="PAS_fold_3"/>
</dbReference>
<dbReference type="EMBL" id="JAUYVI010000009">
    <property type="protein sequence ID" value="MDQ7251212.1"/>
    <property type="molecule type" value="Genomic_DNA"/>
</dbReference>
<dbReference type="SUPFAM" id="SSF141868">
    <property type="entry name" value="EAL domain-like"/>
    <property type="match status" value="1"/>
</dbReference>
<accession>A0ABU0YU08</accession>
<dbReference type="InterPro" id="IPR035965">
    <property type="entry name" value="PAS-like_dom_sf"/>
</dbReference>
<dbReference type="SMART" id="SM00086">
    <property type="entry name" value="PAC"/>
    <property type="match status" value="2"/>
</dbReference>
<evidence type="ECO:0000259" key="2">
    <source>
        <dbReference type="PROSITE" id="PS50112"/>
    </source>
</evidence>
<feature type="domain" description="GGDEF" evidence="5">
    <location>
        <begin position="569"/>
        <end position="702"/>
    </location>
</feature>
<dbReference type="PROSITE" id="PS50112">
    <property type="entry name" value="PAS"/>
    <property type="match status" value="1"/>
</dbReference>
<dbReference type="SUPFAM" id="SSF55785">
    <property type="entry name" value="PYP-like sensor domain (PAS domain)"/>
    <property type="match status" value="2"/>
</dbReference>
<dbReference type="Proteomes" id="UP001230156">
    <property type="component" value="Unassembled WGS sequence"/>
</dbReference>
<keyword evidence="1" id="KW-0812">Transmembrane</keyword>
<dbReference type="SMART" id="SM00267">
    <property type="entry name" value="GGDEF"/>
    <property type="match status" value="1"/>
</dbReference>
<dbReference type="Gene3D" id="3.30.70.270">
    <property type="match status" value="1"/>
</dbReference>
<dbReference type="InterPro" id="IPR035919">
    <property type="entry name" value="EAL_sf"/>
</dbReference>
<evidence type="ECO:0000259" key="3">
    <source>
        <dbReference type="PROSITE" id="PS50113"/>
    </source>
</evidence>
<dbReference type="CDD" id="cd01949">
    <property type="entry name" value="GGDEF"/>
    <property type="match status" value="1"/>
</dbReference>
<organism evidence="6 7">
    <name type="scientific">Dongia sedimenti</name>
    <dbReference type="NCBI Taxonomy" id="3064282"/>
    <lineage>
        <taxon>Bacteria</taxon>
        <taxon>Pseudomonadati</taxon>
        <taxon>Pseudomonadota</taxon>
        <taxon>Alphaproteobacteria</taxon>
        <taxon>Rhodospirillales</taxon>
        <taxon>Dongiaceae</taxon>
        <taxon>Dongia</taxon>
    </lineage>
</organism>
<reference evidence="7" key="1">
    <citation type="submission" date="2023-08" db="EMBL/GenBank/DDBJ databases">
        <title>Rhodospirillaceae gen. nov., a novel taxon isolated from the Yangtze River Yuezi River estuary sludge.</title>
        <authorList>
            <person name="Ruan L."/>
        </authorList>
    </citation>
    <scope>NUCLEOTIDE SEQUENCE [LARGE SCALE GENOMIC DNA]</scope>
    <source>
        <strain evidence="7">R-7</strain>
    </source>
</reference>
<dbReference type="PROSITE" id="PS50887">
    <property type="entry name" value="GGDEF"/>
    <property type="match status" value="1"/>
</dbReference>
<dbReference type="SUPFAM" id="SSF55073">
    <property type="entry name" value="Nucleotide cyclase"/>
    <property type="match status" value="1"/>
</dbReference>
<dbReference type="InterPro" id="IPR000014">
    <property type="entry name" value="PAS"/>
</dbReference>
<gene>
    <name evidence="6" type="ORF">Q8A70_26225</name>
</gene>
<feature type="domain" description="PAC" evidence="3">
    <location>
        <begin position="483"/>
        <end position="537"/>
    </location>
</feature>
<keyword evidence="1" id="KW-0472">Membrane</keyword>
<dbReference type="Pfam" id="PF00563">
    <property type="entry name" value="EAL"/>
    <property type="match status" value="1"/>
</dbReference>
<dbReference type="Pfam" id="PF13426">
    <property type="entry name" value="PAS_9"/>
    <property type="match status" value="1"/>
</dbReference>
<feature type="domain" description="PAC" evidence="3">
    <location>
        <begin position="238"/>
        <end position="291"/>
    </location>
</feature>
<dbReference type="InterPro" id="IPR000700">
    <property type="entry name" value="PAS-assoc_C"/>
</dbReference>
<keyword evidence="1" id="KW-1133">Transmembrane helix</keyword>
<evidence type="ECO:0000313" key="7">
    <source>
        <dbReference type="Proteomes" id="UP001230156"/>
    </source>
</evidence>
<dbReference type="CDD" id="cd00130">
    <property type="entry name" value="PAS"/>
    <property type="match status" value="1"/>
</dbReference>